<evidence type="ECO:0000313" key="3">
    <source>
        <dbReference type="Proteomes" id="UP000236197"/>
    </source>
</evidence>
<dbReference type="SUPFAM" id="SSF46894">
    <property type="entry name" value="C-terminal effector domain of the bipartite response regulators"/>
    <property type="match status" value="1"/>
</dbReference>
<sequence>MSDFLTRAACRGRRPQHLDVNRHVTRPELIARLLRERRVARFVVAPDGFGKTNLALEYADTVFSFEHVFWIDGKSPCFLRDLDGERIACVLMEADEAPFLTVLEDVPPLDSERVELLAQEIDRLLDRGCEVIATCVPTCDAFDCLCDRIKLSASDLLLTDAEVDEFRTPAERAETPACALPPAQRVAGLVWGDAQNGAPFLALALREELPADMLLPLFAMLVLEEGPLDDLAAFSPRIADLTELLADRYPYLGIDRQLERFCAAPFMVADIASAFAARLDLLAERSLLPDRDTLVTRLADALMARVRHERACDTVRLLASRSSRAKWLACRGSELFDAACLVPACEVYRSLAGETGGAGVRLDADEAVRRAMLDDRASACTAARRVAGDASAPPRERAVGALVLARCAQQDERLRAESIVAACVAAASSGGPRRAGVDGALVEDWAMAASIHVALSRSCTEGAEAWVAWYDRGARGSALGHASSWVLRRAALDGLRGDSAACPATVLDRLAAIVRSRVSSVRGPMRLYEAVAGISFERACERGAVALPALDARAALAVRSIEMTLYAQRAACERIESERAERRRSLAALPGAFGAEAELPLRVGLASKAPTLTVNLFGCFEVRIGDAPVDPARFRRQKVKTLLALLVLNRGREFSRDRLVSLIWPESDLESARKNFYGIWSMLRRALTTPSGDCPYLIRQQQGLRLDARLLSSDVMRIDEVCRELLFERPGHGGWVHLFSEVSDRFSNDLMPSDSDNAAIASMRVDYRNRLVDALVAASSRLVEAGDVQEGLWFARAAHQRDRTREDAYTALMRAQVAAGQRTAALETYFSCRRFLADELGIDPSLETMSLYREVIEAEEVLR</sequence>
<evidence type="ECO:0000313" key="2">
    <source>
        <dbReference type="EMBL" id="PNV67386.1"/>
    </source>
</evidence>
<dbReference type="InterPro" id="IPR011990">
    <property type="entry name" value="TPR-like_helical_dom_sf"/>
</dbReference>
<dbReference type="SUPFAM" id="SSF48452">
    <property type="entry name" value="TPR-like"/>
    <property type="match status" value="1"/>
</dbReference>
<dbReference type="InterPro" id="IPR005158">
    <property type="entry name" value="BTAD"/>
</dbReference>
<dbReference type="Gene3D" id="1.25.40.10">
    <property type="entry name" value="Tetratricopeptide repeat domain"/>
    <property type="match status" value="1"/>
</dbReference>
<organism evidence="2 3">
    <name type="scientific">Enteroscipio rubneri</name>
    <dbReference type="NCBI Taxonomy" id="2070686"/>
    <lineage>
        <taxon>Bacteria</taxon>
        <taxon>Bacillati</taxon>
        <taxon>Actinomycetota</taxon>
        <taxon>Coriobacteriia</taxon>
        <taxon>Eggerthellales</taxon>
        <taxon>Eggerthellaceae</taxon>
        <taxon>Enteroscipio</taxon>
    </lineage>
</organism>
<dbReference type="Proteomes" id="UP000236197">
    <property type="component" value="Unassembled WGS sequence"/>
</dbReference>
<comment type="caution">
    <text evidence="2">The sequence shown here is derived from an EMBL/GenBank/DDBJ whole genome shotgun (WGS) entry which is preliminary data.</text>
</comment>
<proteinExistence type="predicted"/>
<feature type="domain" description="Bacterial transcriptional activator" evidence="1">
    <location>
        <begin position="713"/>
        <end position="856"/>
    </location>
</feature>
<keyword evidence="3" id="KW-1185">Reference proteome</keyword>
<dbReference type="Pfam" id="PF03704">
    <property type="entry name" value="BTAD"/>
    <property type="match status" value="1"/>
</dbReference>
<dbReference type="InterPro" id="IPR016032">
    <property type="entry name" value="Sig_transdc_resp-reg_C-effctor"/>
</dbReference>
<evidence type="ECO:0000259" key="1">
    <source>
        <dbReference type="SMART" id="SM01043"/>
    </source>
</evidence>
<dbReference type="GO" id="GO:0006355">
    <property type="term" value="P:regulation of DNA-templated transcription"/>
    <property type="evidence" value="ECO:0007669"/>
    <property type="project" value="InterPro"/>
</dbReference>
<dbReference type="Gene3D" id="1.10.10.10">
    <property type="entry name" value="Winged helix-like DNA-binding domain superfamily/Winged helix DNA-binding domain"/>
    <property type="match status" value="1"/>
</dbReference>
<dbReference type="PANTHER" id="PTHR35807">
    <property type="entry name" value="TRANSCRIPTIONAL REGULATOR REDD-RELATED"/>
    <property type="match status" value="1"/>
</dbReference>
<reference evidence="3" key="1">
    <citation type="submission" date="2018-01" db="EMBL/GenBank/DDBJ databases">
        <title>Rubneribacter badeniensis gen. nov., sp. nov., and Colonibacter rubneri, gen. nov., sp. nov., WGS of new members of the Eggerthellaceae.</title>
        <authorList>
            <person name="Danylec N."/>
            <person name="Stoll D.A."/>
            <person name="Doetsch A."/>
            <person name="Kulling S.E."/>
            <person name="Huch M."/>
        </authorList>
    </citation>
    <scope>NUCLEOTIDE SEQUENCE [LARGE SCALE GENOMIC DNA]</scope>
    <source>
        <strain evidence="3">ResAG-96</strain>
    </source>
</reference>
<dbReference type="AlphaFoldDB" id="A0A2K2UAP7"/>
<accession>A0A2K2UAP7</accession>
<gene>
    <name evidence="2" type="ORF">C2L71_08170</name>
</gene>
<dbReference type="GO" id="GO:0003677">
    <property type="term" value="F:DNA binding"/>
    <property type="evidence" value="ECO:0007669"/>
    <property type="project" value="InterPro"/>
</dbReference>
<dbReference type="SMART" id="SM01043">
    <property type="entry name" value="BTAD"/>
    <property type="match status" value="1"/>
</dbReference>
<dbReference type="InterPro" id="IPR051677">
    <property type="entry name" value="AfsR-DnrI-RedD_regulator"/>
</dbReference>
<dbReference type="InterPro" id="IPR036388">
    <property type="entry name" value="WH-like_DNA-bd_sf"/>
</dbReference>
<dbReference type="RefSeq" id="WP_103265279.1">
    <property type="nucleotide sequence ID" value="NZ_CAWVIN010000001.1"/>
</dbReference>
<dbReference type="EMBL" id="PPEK01000009">
    <property type="protein sequence ID" value="PNV67386.1"/>
    <property type="molecule type" value="Genomic_DNA"/>
</dbReference>
<protein>
    <submittedName>
        <fullName evidence="2">SARP family transcriptional regulator</fullName>
    </submittedName>
</protein>
<name>A0A2K2UAP7_9ACTN</name>
<dbReference type="OrthoDB" id="3185430at2"/>